<dbReference type="Pfam" id="PF02036">
    <property type="entry name" value="SCP2"/>
    <property type="match status" value="1"/>
</dbReference>
<dbReference type="Gene3D" id="3.30.1050.10">
    <property type="entry name" value="SCP2 sterol-binding domain"/>
    <property type="match status" value="1"/>
</dbReference>
<keyword evidence="3" id="KW-1185">Reference proteome</keyword>
<gene>
    <name evidence="2" type="ORF">GCM10010411_14520</name>
</gene>
<dbReference type="InterPro" id="IPR003033">
    <property type="entry name" value="SCP2_sterol-bd_dom"/>
</dbReference>
<dbReference type="PANTHER" id="PTHR10094:SF25">
    <property type="entry name" value="SCP2 STEROL-BINDING DOMAIN-CONTAINING PROTEIN 1"/>
    <property type="match status" value="1"/>
</dbReference>
<name>A0ABN3PH53_9ACTN</name>
<dbReference type="RefSeq" id="WP_344538942.1">
    <property type="nucleotide sequence ID" value="NZ_BAAATD010000002.1"/>
</dbReference>
<proteinExistence type="predicted"/>
<protein>
    <recommendedName>
        <fullName evidence="1">SCP2 domain-containing protein</fullName>
    </recommendedName>
</protein>
<accession>A0ABN3PH53</accession>
<dbReference type="PANTHER" id="PTHR10094">
    <property type="entry name" value="STEROL CARRIER PROTEIN 2 SCP-2 FAMILY PROTEIN"/>
    <property type="match status" value="1"/>
</dbReference>
<dbReference type="EMBL" id="BAAATD010000002">
    <property type="protein sequence ID" value="GAA2582971.1"/>
    <property type="molecule type" value="Genomic_DNA"/>
</dbReference>
<organism evidence="2 3">
    <name type="scientific">Actinomadura fulvescens</name>
    <dbReference type="NCBI Taxonomy" id="46160"/>
    <lineage>
        <taxon>Bacteria</taxon>
        <taxon>Bacillati</taxon>
        <taxon>Actinomycetota</taxon>
        <taxon>Actinomycetes</taxon>
        <taxon>Streptosporangiales</taxon>
        <taxon>Thermomonosporaceae</taxon>
        <taxon>Actinomadura</taxon>
    </lineage>
</organism>
<reference evidence="2 3" key="1">
    <citation type="journal article" date="2019" name="Int. J. Syst. Evol. Microbiol.">
        <title>The Global Catalogue of Microorganisms (GCM) 10K type strain sequencing project: providing services to taxonomists for standard genome sequencing and annotation.</title>
        <authorList>
            <consortium name="The Broad Institute Genomics Platform"/>
            <consortium name="The Broad Institute Genome Sequencing Center for Infectious Disease"/>
            <person name="Wu L."/>
            <person name="Ma J."/>
        </authorList>
    </citation>
    <scope>NUCLEOTIDE SEQUENCE [LARGE SCALE GENOMIC DNA]</scope>
    <source>
        <strain evidence="2 3">JCM 6833</strain>
    </source>
</reference>
<dbReference type="Proteomes" id="UP001501509">
    <property type="component" value="Unassembled WGS sequence"/>
</dbReference>
<evidence type="ECO:0000259" key="1">
    <source>
        <dbReference type="Pfam" id="PF02036"/>
    </source>
</evidence>
<dbReference type="InterPro" id="IPR036527">
    <property type="entry name" value="SCP2_sterol-bd_dom_sf"/>
</dbReference>
<evidence type="ECO:0000313" key="2">
    <source>
        <dbReference type="EMBL" id="GAA2582971.1"/>
    </source>
</evidence>
<sequence length="203" mass="21266">MTDSSALGDIKTLISTSSDADLKALLGALNAEQIREVLAQLDSGDFPVLLEKIDPSVLATLAEGISSPSQLKQFLDLSGGDDALINQFVTKAGTDTMLDRVFSLMGEHFLAEKVGGDSGTVEWHIATPDGEKVYHLEIANGRADGGSGPAAKARTTLTMSSPDLLRLCAGTLDGITAFMHSKIKLSGDMLFGAKLPQAFNTAA</sequence>
<evidence type="ECO:0000313" key="3">
    <source>
        <dbReference type="Proteomes" id="UP001501509"/>
    </source>
</evidence>
<comment type="caution">
    <text evidence="2">The sequence shown here is derived from an EMBL/GenBank/DDBJ whole genome shotgun (WGS) entry which is preliminary data.</text>
</comment>
<dbReference type="SUPFAM" id="SSF55718">
    <property type="entry name" value="SCP-like"/>
    <property type="match status" value="1"/>
</dbReference>
<feature type="domain" description="SCP2" evidence="1">
    <location>
        <begin position="118"/>
        <end position="199"/>
    </location>
</feature>